<evidence type="ECO:0000313" key="1">
    <source>
        <dbReference type="EMBL" id="EGO20451.1"/>
    </source>
</evidence>
<dbReference type="RefSeq" id="XP_007322417.1">
    <property type="nucleotide sequence ID" value="XM_007322355.1"/>
</dbReference>
<dbReference type="Proteomes" id="UP000008064">
    <property type="component" value="Unassembled WGS sequence"/>
</dbReference>
<organism>
    <name type="scientific">Serpula lacrymans var. lacrymans (strain S7.9)</name>
    <name type="common">Dry rot fungus</name>
    <dbReference type="NCBI Taxonomy" id="578457"/>
    <lineage>
        <taxon>Eukaryota</taxon>
        <taxon>Fungi</taxon>
        <taxon>Dikarya</taxon>
        <taxon>Basidiomycota</taxon>
        <taxon>Agaricomycotina</taxon>
        <taxon>Agaricomycetes</taxon>
        <taxon>Agaricomycetidae</taxon>
        <taxon>Boletales</taxon>
        <taxon>Coniophorineae</taxon>
        <taxon>Serpulaceae</taxon>
        <taxon>Serpula</taxon>
    </lineage>
</organism>
<accession>F8P7P3</accession>
<proteinExistence type="predicted"/>
<dbReference type="EMBL" id="GL945440">
    <property type="protein sequence ID" value="EGO20451.1"/>
    <property type="molecule type" value="Genomic_DNA"/>
</dbReference>
<dbReference type="KEGG" id="sla:SERLADRAFT_476660"/>
<name>F8P7P3_SERL9</name>
<dbReference type="HOGENOM" id="CLU_3107870_0_0_1"/>
<sequence>MAKDYYSSHRQRKIKEGSFPNYSLGPLHSLRFISVTIYSLLGRSSLRLLVL</sequence>
<protein>
    <submittedName>
        <fullName evidence="1">Uncharacterized protein</fullName>
    </submittedName>
</protein>
<gene>
    <name evidence="1" type="ORF">SERLADRAFT_476660</name>
</gene>
<dbReference type="GeneID" id="18820850"/>
<reference evidence="1" key="1">
    <citation type="submission" date="2011-04" db="EMBL/GenBank/DDBJ databases">
        <title>Evolution of plant cell wall degrading machinery underlies the functional diversity of forest fungi.</title>
        <authorList>
            <consortium name="US DOE Joint Genome Institute (JGI-PGF)"/>
            <person name="Eastwood D.C."/>
            <person name="Floudas D."/>
            <person name="Binder M."/>
            <person name="Majcherczyk A."/>
            <person name="Schneider P."/>
            <person name="Aerts A."/>
            <person name="Asiegbu F.O."/>
            <person name="Baker S.E."/>
            <person name="Barry K."/>
            <person name="Bendiksby M."/>
            <person name="Blumentritt M."/>
            <person name="Coutinho P.M."/>
            <person name="Cullen D."/>
            <person name="Cullen D."/>
            <person name="Gathman A."/>
            <person name="Goodell B."/>
            <person name="Henrissat B."/>
            <person name="Ihrmark K."/>
            <person name="Kauserud H."/>
            <person name="Kohler A."/>
            <person name="LaButti K."/>
            <person name="Lapidus A."/>
            <person name="Lavin J.L."/>
            <person name="Lee Y.-H."/>
            <person name="Lindquist E."/>
            <person name="Lilly W."/>
            <person name="Lucas S."/>
            <person name="Morin E."/>
            <person name="Murat C."/>
            <person name="Oguiza J.A."/>
            <person name="Park J."/>
            <person name="Pisabarro A.G."/>
            <person name="Riley R."/>
            <person name="Rosling A."/>
            <person name="Salamov A."/>
            <person name="Schmidt O."/>
            <person name="Schmutz J."/>
            <person name="Skrede I."/>
            <person name="Stenlid J."/>
            <person name="Wiebenga A."/>
            <person name="Xie X."/>
            <person name="Kues U."/>
            <person name="Hibbett D.S."/>
            <person name="Hoffmeister D."/>
            <person name="Hogberg N."/>
            <person name="Martin F."/>
            <person name="Grigoriev I.V."/>
            <person name="Watkinson S.C."/>
        </authorList>
    </citation>
    <scope>NUCLEOTIDE SEQUENCE</scope>
    <source>
        <strain evidence="1">S7.9</strain>
    </source>
</reference>
<dbReference type="AlphaFoldDB" id="F8P7P3"/>